<accession>A0ABD0Q4K0</accession>
<dbReference type="Gene3D" id="2.130.10.10">
    <property type="entry name" value="YVTN repeat-like/Quinoprotein amine dehydrogenase"/>
    <property type="match status" value="1"/>
</dbReference>
<gene>
    <name evidence="1" type="ORF">M9458_023009</name>
</gene>
<feature type="non-terminal residue" evidence="1">
    <location>
        <position position="52"/>
    </location>
</feature>
<dbReference type="EMBL" id="JAMKFB020000011">
    <property type="protein sequence ID" value="KAL0180603.1"/>
    <property type="molecule type" value="Genomic_DNA"/>
</dbReference>
<proteinExistence type="predicted"/>
<protein>
    <submittedName>
        <fullName evidence="1">Uncharacterized protein</fullName>
    </submittedName>
</protein>
<evidence type="ECO:0000313" key="2">
    <source>
        <dbReference type="Proteomes" id="UP001529510"/>
    </source>
</evidence>
<dbReference type="AlphaFoldDB" id="A0ABD0Q4K0"/>
<reference evidence="1 2" key="1">
    <citation type="submission" date="2024-05" db="EMBL/GenBank/DDBJ databases">
        <title>Genome sequencing and assembly of Indian major carp, Cirrhinus mrigala (Hamilton, 1822).</title>
        <authorList>
            <person name="Mohindra V."/>
            <person name="Chowdhury L.M."/>
            <person name="Lal K."/>
            <person name="Jena J.K."/>
        </authorList>
    </citation>
    <scope>NUCLEOTIDE SEQUENCE [LARGE SCALE GENOMIC DNA]</scope>
    <source>
        <strain evidence="1">CM1030</strain>
        <tissue evidence="1">Blood</tissue>
    </source>
</reference>
<dbReference type="Proteomes" id="UP001529510">
    <property type="component" value="Unassembled WGS sequence"/>
</dbReference>
<dbReference type="InterPro" id="IPR015943">
    <property type="entry name" value="WD40/YVTN_repeat-like_dom_sf"/>
</dbReference>
<evidence type="ECO:0000313" key="1">
    <source>
        <dbReference type="EMBL" id="KAL0180603.1"/>
    </source>
</evidence>
<sequence>SDNRLLAVGSVECAVDFYDLTLGPSLNRIGYCKDIPGFVIQLDFSADSKYIE</sequence>
<organism evidence="1 2">
    <name type="scientific">Cirrhinus mrigala</name>
    <name type="common">Mrigala</name>
    <dbReference type="NCBI Taxonomy" id="683832"/>
    <lineage>
        <taxon>Eukaryota</taxon>
        <taxon>Metazoa</taxon>
        <taxon>Chordata</taxon>
        <taxon>Craniata</taxon>
        <taxon>Vertebrata</taxon>
        <taxon>Euteleostomi</taxon>
        <taxon>Actinopterygii</taxon>
        <taxon>Neopterygii</taxon>
        <taxon>Teleostei</taxon>
        <taxon>Ostariophysi</taxon>
        <taxon>Cypriniformes</taxon>
        <taxon>Cyprinidae</taxon>
        <taxon>Labeoninae</taxon>
        <taxon>Labeonini</taxon>
        <taxon>Cirrhinus</taxon>
    </lineage>
</organism>
<name>A0ABD0Q4K0_CIRMR</name>
<comment type="caution">
    <text evidence="1">The sequence shown here is derived from an EMBL/GenBank/DDBJ whole genome shotgun (WGS) entry which is preliminary data.</text>
</comment>
<feature type="non-terminal residue" evidence="1">
    <location>
        <position position="1"/>
    </location>
</feature>
<keyword evidence="2" id="KW-1185">Reference proteome</keyword>